<dbReference type="PANTHER" id="PTHR30055:SF231">
    <property type="entry name" value="TRANSCRIPTIONAL REGULATORY PROTEIN (PROBABLY DEOR-FAMILY)-RELATED"/>
    <property type="match status" value="1"/>
</dbReference>
<dbReference type="InterPro" id="IPR039538">
    <property type="entry name" value="BetI_C"/>
</dbReference>
<keyword evidence="2" id="KW-0805">Transcription regulation</keyword>
<dbReference type="InterPro" id="IPR050109">
    <property type="entry name" value="HTH-type_TetR-like_transc_reg"/>
</dbReference>
<protein>
    <submittedName>
        <fullName evidence="7">TetR/AcrR family transcriptional regulator</fullName>
    </submittedName>
</protein>
<feature type="DNA-binding region" description="H-T-H motif" evidence="5">
    <location>
        <begin position="31"/>
        <end position="50"/>
    </location>
</feature>
<keyword evidence="8" id="KW-1185">Reference proteome</keyword>
<dbReference type="SUPFAM" id="SSF48498">
    <property type="entry name" value="Tetracyclin repressor-like, C-terminal domain"/>
    <property type="match status" value="1"/>
</dbReference>
<dbReference type="GO" id="GO:0000976">
    <property type="term" value="F:transcription cis-regulatory region binding"/>
    <property type="evidence" value="ECO:0007669"/>
    <property type="project" value="TreeGrafter"/>
</dbReference>
<dbReference type="InterPro" id="IPR036271">
    <property type="entry name" value="Tet_transcr_reg_TetR-rel_C_sf"/>
</dbReference>
<feature type="domain" description="HTH tetR-type" evidence="6">
    <location>
        <begin position="8"/>
        <end position="68"/>
    </location>
</feature>
<dbReference type="SUPFAM" id="SSF46689">
    <property type="entry name" value="Homeodomain-like"/>
    <property type="match status" value="1"/>
</dbReference>
<evidence type="ECO:0000259" key="6">
    <source>
        <dbReference type="PROSITE" id="PS50977"/>
    </source>
</evidence>
<accession>A0A4V2YM22</accession>
<evidence type="ECO:0000256" key="1">
    <source>
        <dbReference type="ARBA" id="ARBA00022491"/>
    </source>
</evidence>
<dbReference type="AlphaFoldDB" id="A0A4V2YM22"/>
<dbReference type="RefSeq" id="WP_132612748.1">
    <property type="nucleotide sequence ID" value="NZ_SMKQ01000035.1"/>
</dbReference>
<comment type="caution">
    <text evidence="7">The sequence shown here is derived from an EMBL/GenBank/DDBJ whole genome shotgun (WGS) entry which is preliminary data.</text>
</comment>
<dbReference type="GO" id="GO:0003700">
    <property type="term" value="F:DNA-binding transcription factor activity"/>
    <property type="evidence" value="ECO:0007669"/>
    <property type="project" value="TreeGrafter"/>
</dbReference>
<evidence type="ECO:0000256" key="2">
    <source>
        <dbReference type="ARBA" id="ARBA00023015"/>
    </source>
</evidence>
<keyword evidence="3 5" id="KW-0238">DNA-binding</keyword>
<dbReference type="PANTHER" id="PTHR30055">
    <property type="entry name" value="HTH-TYPE TRANSCRIPTIONAL REGULATOR RUTR"/>
    <property type="match status" value="1"/>
</dbReference>
<evidence type="ECO:0000256" key="4">
    <source>
        <dbReference type="ARBA" id="ARBA00023163"/>
    </source>
</evidence>
<dbReference type="InterPro" id="IPR009057">
    <property type="entry name" value="Homeodomain-like_sf"/>
</dbReference>
<gene>
    <name evidence="7" type="ORF">E1286_14800</name>
</gene>
<dbReference type="PROSITE" id="PS50977">
    <property type="entry name" value="HTH_TETR_2"/>
    <property type="match status" value="1"/>
</dbReference>
<evidence type="ECO:0000313" key="7">
    <source>
        <dbReference type="EMBL" id="TDD48877.1"/>
    </source>
</evidence>
<keyword evidence="4" id="KW-0804">Transcription</keyword>
<dbReference type="Pfam" id="PF13977">
    <property type="entry name" value="TetR_C_6"/>
    <property type="match status" value="1"/>
</dbReference>
<dbReference type="Gene3D" id="1.10.357.10">
    <property type="entry name" value="Tetracycline Repressor, domain 2"/>
    <property type="match status" value="1"/>
</dbReference>
<dbReference type="InterPro" id="IPR001647">
    <property type="entry name" value="HTH_TetR"/>
</dbReference>
<name>A0A4V2YM22_9ACTN</name>
<reference evidence="7 8" key="1">
    <citation type="submission" date="2019-03" db="EMBL/GenBank/DDBJ databases">
        <title>Draft genome sequences of novel Actinobacteria.</title>
        <authorList>
            <person name="Sahin N."/>
            <person name="Ay H."/>
            <person name="Saygin H."/>
        </authorList>
    </citation>
    <scope>NUCLEOTIDE SEQUENCE [LARGE SCALE GENOMIC DNA]</scope>
    <source>
        <strain evidence="7 8">CH32</strain>
    </source>
</reference>
<dbReference type="EMBL" id="SMKQ01000035">
    <property type="protein sequence ID" value="TDD48877.1"/>
    <property type="molecule type" value="Genomic_DNA"/>
</dbReference>
<evidence type="ECO:0000256" key="3">
    <source>
        <dbReference type="ARBA" id="ARBA00023125"/>
    </source>
</evidence>
<sequence>MPKKVDHEERRRHIAEVVLRIAGRDGLDQAKLRDVAAEAGMSLGSVQHYFGSKDEMLRYVVRYLGERVTERILAGMGEAGERPVRAFLLSMAAEVLPLDARRRAERRAGQAFEARAVAAPELIGDLREGDRWLHGRVAELIAQGVRDGELRPGLDPGREAVVLLALLEGLASALVVGVREPAEALAVVRYHLDRLTVLY</sequence>
<dbReference type="OrthoDB" id="9816296at2"/>
<evidence type="ECO:0000256" key="5">
    <source>
        <dbReference type="PROSITE-ProRule" id="PRU00335"/>
    </source>
</evidence>
<keyword evidence="1" id="KW-0678">Repressor</keyword>
<evidence type="ECO:0000313" key="8">
    <source>
        <dbReference type="Proteomes" id="UP000295302"/>
    </source>
</evidence>
<proteinExistence type="predicted"/>
<dbReference type="Proteomes" id="UP000295302">
    <property type="component" value="Unassembled WGS sequence"/>
</dbReference>
<dbReference type="Pfam" id="PF00440">
    <property type="entry name" value="TetR_N"/>
    <property type="match status" value="1"/>
</dbReference>
<organism evidence="7 8">
    <name type="scientific">Nonomuraea terrae</name>
    <dbReference type="NCBI Taxonomy" id="2530383"/>
    <lineage>
        <taxon>Bacteria</taxon>
        <taxon>Bacillati</taxon>
        <taxon>Actinomycetota</taxon>
        <taxon>Actinomycetes</taxon>
        <taxon>Streptosporangiales</taxon>
        <taxon>Streptosporangiaceae</taxon>
        <taxon>Nonomuraea</taxon>
    </lineage>
</organism>